<evidence type="ECO:0000259" key="1">
    <source>
        <dbReference type="Pfam" id="PF24864"/>
    </source>
</evidence>
<gene>
    <name evidence="2" type="ORF">BGAL_0241g00180</name>
</gene>
<evidence type="ECO:0000313" key="2">
    <source>
        <dbReference type="EMBL" id="THV48561.1"/>
    </source>
</evidence>
<reference evidence="2 3" key="1">
    <citation type="submission" date="2017-12" db="EMBL/GenBank/DDBJ databases">
        <title>Comparative genomics of Botrytis spp.</title>
        <authorList>
            <person name="Valero-Jimenez C.A."/>
            <person name="Tapia P."/>
            <person name="Veloso J."/>
            <person name="Silva-Moreno E."/>
            <person name="Staats M."/>
            <person name="Valdes J.H."/>
            <person name="Van Kan J.A.L."/>
        </authorList>
    </citation>
    <scope>NUCLEOTIDE SEQUENCE [LARGE SCALE GENOMIC DNA]</scope>
    <source>
        <strain evidence="2 3">MUCL435</strain>
    </source>
</reference>
<dbReference type="Proteomes" id="UP000308671">
    <property type="component" value="Unassembled WGS sequence"/>
</dbReference>
<protein>
    <recommendedName>
        <fullName evidence="1">DUF7730 domain-containing protein</fullName>
    </recommendedName>
</protein>
<name>A0A4S8QVT7_9HELO</name>
<dbReference type="PANTHER" id="PTHR38790">
    <property type="entry name" value="2EXR DOMAIN-CONTAINING PROTEIN-RELATED"/>
    <property type="match status" value="1"/>
</dbReference>
<dbReference type="InterPro" id="IPR056632">
    <property type="entry name" value="DUF7730"/>
</dbReference>
<feature type="domain" description="DUF7730" evidence="1">
    <location>
        <begin position="13"/>
        <end position="270"/>
    </location>
</feature>
<dbReference type="Pfam" id="PF24864">
    <property type="entry name" value="DUF7730"/>
    <property type="match status" value="1"/>
</dbReference>
<organism evidence="2 3">
    <name type="scientific">Botrytis galanthina</name>
    <dbReference type="NCBI Taxonomy" id="278940"/>
    <lineage>
        <taxon>Eukaryota</taxon>
        <taxon>Fungi</taxon>
        <taxon>Dikarya</taxon>
        <taxon>Ascomycota</taxon>
        <taxon>Pezizomycotina</taxon>
        <taxon>Leotiomycetes</taxon>
        <taxon>Helotiales</taxon>
        <taxon>Sclerotiniaceae</taxon>
        <taxon>Botrytis</taxon>
    </lineage>
</organism>
<keyword evidence="3" id="KW-1185">Reference proteome</keyword>
<evidence type="ECO:0000313" key="3">
    <source>
        <dbReference type="Proteomes" id="UP000308671"/>
    </source>
</evidence>
<accession>A0A4S8QVT7</accession>
<comment type="caution">
    <text evidence="2">The sequence shown here is derived from an EMBL/GenBank/DDBJ whole genome shotgun (WGS) entry which is preliminary data.</text>
</comment>
<sequence>MAVATSQSSRPNPQLSSSFLSKLCIDIRRPIYEQLVVDLGLILHIAVTDVRPGRQNPKHFKQVLRPCIARPERHVNFEHWGSWESAHTKCIDSFSWGVGGSSDQTGIVIAVYESWRKMAPKPWNLISLLLSCKYINAEFIHVIYSLATFDLIGLQCATQFLGNVSQLQLSHIRSLRISHEIEHPVYTCFHFEPKDSPAFKKQQEKDQELARWQAKHLVYICDVLSRERGLKDLHITFYDVTGRRLETSLLYPLVWIRNVENFQVELPWALERAVGPYYKNVTLPFNIRRPSLEEEPAIEEVYDLRKFKLLIFQLVRFLTYPYRMLRWD</sequence>
<dbReference type="AlphaFoldDB" id="A0A4S8QVT7"/>
<dbReference type="EMBL" id="PQXL01000241">
    <property type="protein sequence ID" value="THV48561.1"/>
    <property type="molecule type" value="Genomic_DNA"/>
</dbReference>
<dbReference type="OrthoDB" id="3507900at2759"/>
<proteinExistence type="predicted"/>